<keyword evidence="2 4" id="KW-1133">Transmembrane helix</keyword>
<feature type="transmembrane region" description="Helical" evidence="4">
    <location>
        <begin position="57"/>
        <end position="76"/>
    </location>
</feature>
<feature type="transmembrane region" description="Helical" evidence="4">
    <location>
        <begin position="348"/>
        <end position="369"/>
    </location>
</feature>
<evidence type="ECO:0000259" key="5">
    <source>
        <dbReference type="PROSITE" id="PS50850"/>
    </source>
</evidence>
<dbReference type="OrthoDB" id="211449at2"/>
<feature type="transmembrane region" description="Helical" evidence="4">
    <location>
        <begin position="147"/>
        <end position="165"/>
    </location>
</feature>
<organism evidence="6 7">
    <name type="scientific">Planctopirus ephydatiae</name>
    <dbReference type="NCBI Taxonomy" id="2528019"/>
    <lineage>
        <taxon>Bacteria</taxon>
        <taxon>Pseudomonadati</taxon>
        <taxon>Planctomycetota</taxon>
        <taxon>Planctomycetia</taxon>
        <taxon>Planctomycetales</taxon>
        <taxon>Planctomycetaceae</taxon>
        <taxon>Planctopirus</taxon>
    </lineage>
</organism>
<evidence type="ECO:0000313" key="7">
    <source>
        <dbReference type="Proteomes" id="UP000315349"/>
    </source>
</evidence>
<feature type="transmembrane region" description="Helical" evidence="4">
    <location>
        <begin position="23"/>
        <end position="45"/>
    </location>
</feature>
<feature type="transmembrane region" description="Helical" evidence="4">
    <location>
        <begin position="114"/>
        <end position="135"/>
    </location>
</feature>
<feature type="domain" description="Major facilitator superfamily (MFS) profile" evidence="5">
    <location>
        <begin position="22"/>
        <end position="397"/>
    </location>
</feature>
<dbReference type="PANTHER" id="PTHR23531">
    <property type="entry name" value="QUINOLENE RESISTANCE PROTEIN NORA"/>
    <property type="match status" value="1"/>
</dbReference>
<feature type="transmembrane region" description="Helical" evidence="4">
    <location>
        <begin position="375"/>
        <end position="395"/>
    </location>
</feature>
<name>A0A518GRT2_9PLAN</name>
<reference evidence="6 7" key="1">
    <citation type="submission" date="2019-02" db="EMBL/GenBank/DDBJ databases">
        <title>Deep-cultivation of Planctomycetes and their phenomic and genomic characterization uncovers novel biology.</title>
        <authorList>
            <person name="Wiegand S."/>
            <person name="Jogler M."/>
            <person name="Boedeker C."/>
            <person name="Pinto D."/>
            <person name="Vollmers J."/>
            <person name="Rivas-Marin E."/>
            <person name="Kohn T."/>
            <person name="Peeters S.H."/>
            <person name="Heuer A."/>
            <person name="Rast P."/>
            <person name="Oberbeckmann S."/>
            <person name="Bunk B."/>
            <person name="Jeske O."/>
            <person name="Meyerdierks A."/>
            <person name="Storesund J.E."/>
            <person name="Kallscheuer N."/>
            <person name="Luecker S."/>
            <person name="Lage O.M."/>
            <person name="Pohl T."/>
            <person name="Merkel B.J."/>
            <person name="Hornburger P."/>
            <person name="Mueller R.-W."/>
            <person name="Bruemmer F."/>
            <person name="Labrenz M."/>
            <person name="Spormann A.M."/>
            <person name="Op den Camp H."/>
            <person name="Overmann J."/>
            <person name="Amann R."/>
            <person name="Jetten M.S.M."/>
            <person name="Mascher T."/>
            <person name="Medema M.H."/>
            <person name="Devos D.P."/>
            <person name="Kaster A.-K."/>
            <person name="Ovreas L."/>
            <person name="Rohde M."/>
            <person name="Galperin M.Y."/>
            <person name="Jogler C."/>
        </authorList>
    </citation>
    <scope>NUCLEOTIDE SEQUENCE [LARGE SCALE GENOMIC DNA]</scope>
    <source>
        <strain evidence="6 7">Spb1</strain>
    </source>
</reference>
<dbReference type="RefSeq" id="WP_145301977.1">
    <property type="nucleotide sequence ID" value="NZ_CP036299.1"/>
</dbReference>
<evidence type="ECO:0000256" key="4">
    <source>
        <dbReference type="SAM" id="Phobius"/>
    </source>
</evidence>
<dbReference type="InterPro" id="IPR052714">
    <property type="entry name" value="MFS_Exporter"/>
</dbReference>
<dbReference type="AlphaFoldDB" id="A0A518GRT2"/>
<keyword evidence="7" id="KW-1185">Reference proteome</keyword>
<dbReference type="Gene3D" id="1.20.1250.20">
    <property type="entry name" value="MFS general substrate transporter like domains"/>
    <property type="match status" value="2"/>
</dbReference>
<dbReference type="EMBL" id="CP036299">
    <property type="protein sequence ID" value="QDV31303.1"/>
    <property type="molecule type" value="Genomic_DNA"/>
</dbReference>
<feature type="transmembrane region" description="Helical" evidence="4">
    <location>
        <begin position="88"/>
        <end position="108"/>
    </location>
</feature>
<dbReference type="GO" id="GO:0022857">
    <property type="term" value="F:transmembrane transporter activity"/>
    <property type="evidence" value="ECO:0007669"/>
    <property type="project" value="InterPro"/>
</dbReference>
<protein>
    <submittedName>
        <fullName evidence="6">Major facilitator superfamily transporter</fullName>
    </submittedName>
</protein>
<dbReference type="InterPro" id="IPR020846">
    <property type="entry name" value="MFS_dom"/>
</dbReference>
<proteinExistence type="predicted"/>
<dbReference type="SUPFAM" id="SSF103473">
    <property type="entry name" value="MFS general substrate transporter"/>
    <property type="match status" value="1"/>
</dbReference>
<feature type="transmembrane region" description="Helical" evidence="4">
    <location>
        <begin position="312"/>
        <end position="336"/>
    </location>
</feature>
<feature type="transmembrane region" description="Helical" evidence="4">
    <location>
        <begin position="288"/>
        <end position="306"/>
    </location>
</feature>
<dbReference type="InterPro" id="IPR036259">
    <property type="entry name" value="MFS_trans_sf"/>
</dbReference>
<evidence type="ECO:0000256" key="2">
    <source>
        <dbReference type="ARBA" id="ARBA00022989"/>
    </source>
</evidence>
<evidence type="ECO:0000256" key="3">
    <source>
        <dbReference type="ARBA" id="ARBA00023136"/>
    </source>
</evidence>
<feature type="transmembrane region" description="Helical" evidence="4">
    <location>
        <begin position="180"/>
        <end position="198"/>
    </location>
</feature>
<dbReference type="PROSITE" id="PS50850">
    <property type="entry name" value="MFS"/>
    <property type="match status" value="1"/>
</dbReference>
<dbReference type="Pfam" id="PF07690">
    <property type="entry name" value="MFS_1"/>
    <property type="match status" value="1"/>
</dbReference>
<feature type="transmembrane region" description="Helical" evidence="4">
    <location>
        <begin position="219"/>
        <end position="238"/>
    </location>
</feature>
<evidence type="ECO:0000256" key="1">
    <source>
        <dbReference type="ARBA" id="ARBA00022692"/>
    </source>
</evidence>
<accession>A0A518GRT2</accession>
<feature type="transmembrane region" description="Helical" evidence="4">
    <location>
        <begin position="258"/>
        <end position="276"/>
    </location>
</feature>
<dbReference type="Proteomes" id="UP000315349">
    <property type="component" value="Chromosome"/>
</dbReference>
<dbReference type="PANTHER" id="PTHR23531:SF1">
    <property type="entry name" value="QUINOLENE RESISTANCE PROTEIN NORA"/>
    <property type="match status" value="1"/>
</dbReference>
<dbReference type="KEGG" id="peh:Spb1_32470"/>
<keyword evidence="3 4" id="KW-0472">Membrane</keyword>
<dbReference type="InterPro" id="IPR011701">
    <property type="entry name" value="MFS"/>
</dbReference>
<sequence>MNPAKTPATPSLSGTQHNIYDRVFWLAYLANILAVMANALTFRFAELVHYLGGNEQTTGNIVSVGLIVAVLARLVLSSSIDYYGTRLVWTLCSALFTGGSLVFLLATGLGWPLYVARAAFYTGLTGMFACSMTHIQNHVPLHRRTEVIGNLGSSGFVGMIIGSNIADQVVRWIPDLHEQFYALFGGAAAIGLVYLLLIRQFPQTGHHEPMTEPQSAVRLLYRYWPGAVVLAAMMMGLGQTVTTVFLTRFATERGLNGIAIFFSAYAISAFCFRISVRNWGWTIGRRWMLFRGLMGQTAGHLMIPFVTEDWQLLIPAIICGFGHAILFPAVVSLGAGAFPVSARGTGTAIILGMTDLGGLVFAPFLGWIIDEAGFFWMFATSAASAFLVGCLYLVVASKHPDEESRHGRVASGVGTAP</sequence>
<gene>
    <name evidence="6" type="ORF">Spb1_32470</name>
</gene>
<keyword evidence="1 4" id="KW-0812">Transmembrane</keyword>
<evidence type="ECO:0000313" key="6">
    <source>
        <dbReference type="EMBL" id="QDV31303.1"/>
    </source>
</evidence>